<organism evidence="8 9">
    <name type="scientific">Arabis alpina</name>
    <name type="common">Alpine rock-cress</name>
    <dbReference type="NCBI Taxonomy" id="50452"/>
    <lineage>
        <taxon>Eukaryota</taxon>
        <taxon>Viridiplantae</taxon>
        <taxon>Streptophyta</taxon>
        <taxon>Embryophyta</taxon>
        <taxon>Tracheophyta</taxon>
        <taxon>Spermatophyta</taxon>
        <taxon>Magnoliopsida</taxon>
        <taxon>eudicotyledons</taxon>
        <taxon>Gunneridae</taxon>
        <taxon>Pentapetalae</taxon>
        <taxon>rosids</taxon>
        <taxon>malvids</taxon>
        <taxon>Brassicales</taxon>
        <taxon>Brassicaceae</taxon>
        <taxon>Arabideae</taxon>
        <taxon>Arabis</taxon>
    </lineage>
</organism>
<dbReference type="InterPro" id="IPR032799">
    <property type="entry name" value="TAXi_C"/>
</dbReference>
<dbReference type="GO" id="GO:0006508">
    <property type="term" value="P:proteolysis"/>
    <property type="evidence" value="ECO:0007669"/>
    <property type="project" value="UniProtKB-KW"/>
</dbReference>
<dbReference type="eggNOG" id="KOG1339">
    <property type="taxonomic scope" value="Eukaryota"/>
</dbReference>
<dbReference type="Gramene" id="KFK31743">
    <property type="protein sequence ID" value="KFK31743"/>
    <property type="gene ID" value="AALP_AA6G153200"/>
</dbReference>
<sequence>MILLVLQIITSLLFTATASSSPNGFTIDLIHRRSNSSRRLPYTDQLGGSPYANTVFDTTEYLMKLQIGTPPFEIEVVIDTGSEILWTQCLPCLNCYNQLAPIFDPSKSSTYKERRCKTTDHSCPYELIYADESYSKGVFATDTVTIQSTSGQAFVMPEFTFGCGHNNAGTFNPETSGIVGLNMGALSLTSQMGDKYHGLLSYCFSGKGTSKINFGDNAIVSGDGTVSTDLFMKTGKPGYYFLNLDAISVGENRIETLGTPFYAVDGNIAIDSGSTYTHLPQGYCNQVKEAVETFVQADRVPGPDIRLLCYNSDSIEIFPVITMHFSGGADLVLERYNMYEVGRGGVACMTLVCGGPTEVPIFGNRAQNNILIGYDPSSLLVSFAPTNCSALWS</sequence>
<dbReference type="AlphaFoldDB" id="A0A087GPE1"/>
<accession>A0A087GPE1</accession>
<keyword evidence="2" id="KW-0645">Protease</keyword>
<dbReference type="InterPro" id="IPR051708">
    <property type="entry name" value="Plant_Aspart_Prot_A1"/>
</dbReference>
<dbReference type="EMBL" id="CM002874">
    <property type="protein sequence ID" value="KFK31743.1"/>
    <property type="molecule type" value="Genomic_DNA"/>
</dbReference>
<comment type="similarity">
    <text evidence="1">Belongs to the peptidase A1 family.</text>
</comment>
<evidence type="ECO:0000256" key="4">
    <source>
        <dbReference type="ARBA" id="ARBA00022801"/>
    </source>
</evidence>
<keyword evidence="4" id="KW-0378">Hydrolase</keyword>
<dbReference type="OrthoDB" id="1027150at2759"/>
<dbReference type="GO" id="GO:0005576">
    <property type="term" value="C:extracellular region"/>
    <property type="evidence" value="ECO:0007669"/>
    <property type="project" value="TreeGrafter"/>
</dbReference>
<feature type="signal peptide" evidence="6">
    <location>
        <begin position="1"/>
        <end position="20"/>
    </location>
</feature>
<dbReference type="PROSITE" id="PS51767">
    <property type="entry name" value="PEPTIDASE_A1"/>
    <property type="match status" value="1"/>
</dbReference>
<dbReference type="PANTHER" id="PTHR47967:SF58">
    <property type="entry name" value="ASPARTIC PROTEINASE CDR1-LIKE PROTEIN-RELATED"/>
    <property type="match status" value="1"/>
</dbReference>
<dbReference type="GO" id="GO:0004190">
    <property type="term" value="F:aspartic-type endopeptidase activity"/>
    <property type="evidence" value="ECO:0007669"/>
    <property type="project" value="UniProtKB-KW"/>
</dbReference>
<feature type="domain" description="Peptidase A1" evidence="7">
    <location>
        <begin position="61"/>
        <end position="384"/>
    </location>
</feature>
<dbReference type="Proteomes" id="UP000029120">
    <property type="component" value="Chromosome 6"/>
</dbReference>
<evidence type="ECO:0000313" key="9">
    <source>
        <dbReference type="Proteomes" id="UP000029120"/>
    </source>
</evidence>
<evidence type="ECO:0000256" key="6">
    <source>
        <dbReference type="SAM" id="SignalP"/>
    </source>
</evidence>
<dbReference type="FunFam" id="2.40.70.10:FF:000031">
    <property type="entry name" value="Aspartyl protease AED1"/>
    <property type="match status" value="1"/>
</dbReference>
<dbReference type="CDD" id="cd05476">
    <property type="entry name" value="pepsin_A_like_plant"/>
    <property type="match status" value="1"/>
</dbReference>
<feature type="chain" id="PRO_5001822329" description="Peptidase A1 domain-containing protein" evidence="6">
    <location>
        <begin position="21"/>
        <end position="393"/>
    </location>
</feature>
<evidence type="ECO:0000256" key="2">
    <source>
        <dbReference type="ARBA" id="ARBA00022670"/>
    </source>
</evidence>
<dbReference type="Gene3D" id="2.40.70.10">
    <property type="entry name" value="Acid Proteases"/>
    <property type="match status" value="2"/>
</dbReference>
<evidence type="ECO:0000256" key="5">
    <source>
        <dbReference type="ARBA" id="ARBA00023180"/>
    </source>
</evidence>
<protein>
    <recommendedName>
        <fullName evidence="7">Peptidase A1 domain-containing protein</fullName>
    </recommendedName>
</protein>
<evidence type="ECO:0000256" key="3">
    <source>
        <dbReference type="ARBA" id="ARBA00022750"/>
    </source>
</evidence>
<evidence type="ECO:0000259" key="7">
    <source>
        <dbReference type="PROSITE" id="PS51767"/>
    </source>
</evidence>
<keyword evidence="3" id="KW-0064">Aspartyl protease</keyword>
<dbReference type="InterPro" id="IPR032861">
    <property type="entry name" value="TAXi_N"/>
</dbReference>
<reference evidence="9" key="1">
    <citation type="journal article" date="2015" name="Nat. Plants">
        <title>Genome expansion of Arabis alpina linked with retrotransposition and reduced symmetric DNA methylation.</title>
        <authorList>
            <person name="Willing E.M."/>
            <person name="Rawat V."/>
            <person name="Mandakova T."/>
            <person name="Maumus F."/>
            <person name="James G.V."/>
            <person name="Nordstroem K.J."/>
            <person name="Becker C."/>
            <person name="Warthmann N."/>
            <person name="Chica C."/>
            <person name="Szarzynska B."/>
            <person name="Zytnicki M."/>
            <person name="Albani M.C."/>
            <person name="Kiefer C."/>
            <person name="Bergonzi S."/>
            <person name="Castaings L."/>
            <person name="Mateos J.L."/>
            <person name="Berns M.C."/>
            <person name="Bujdoso N."/>
            <person name="Piofczyk T."/>
            <person name="de Lorenzo L."/>
            <person name="Barrero-Sicilia C."/>
            <person name="Mateos I."/>
            <person name="Piednoel M."/>
            <person name="Hagmann J."/>
            <person name="Chen-Min-Tao R."/>
            <person name="Iglesias-Fernandez R."/>
            <person name="Schuster S.C."/>
            <person name="Alonso-Blanco C."/>
            <person name="Roudier F."/>
            <person name="Carbonero P."/>
            <person name="Paz-Ares J."/>
            <person name="Davis S.J."/>
            <person name="Pecinka A."/>
            <person name="Quesneville H."/>
            <person name="Colot V."/>
            <person name="Lysak M.A."/>
            <person name="Weigel D."/>
            <person name="Coupland G."/>
            <person name="Schneeberger K."/>
        </authorList>
    </citation>
    <scope>NUCLEOTIDE SEQUENCE [LARGE SCALE GENOMIC DNA]</scope>
    <source>
        <strain evidence="9">cv. Pajares</strain>
    </source>
</reference>
<dbReference type="Pfam" id="PF14543">
    <property type="entry name" value="TAXi_N"/>
    <property type="match status" value="1"/>
</dbReference>
<keyword evidence="5" id="KW-0325">Glycoprotein</keyword>
<evidence type="ECO:0000313" key="8">
    <source>
        <dbReference type="EMBL" id="KFK31743.1"/>
    </source>
</evidence>
<dbReference type="OMA" id="FGCSTYS"/>
<dbReference type="PANTHER" id="PTHR47967">
    <property type="entry name" value="OS07G0603500 PROTEIN-RELATED"/>
    <property type="match status" value="1"/>
</dbReference>
<dbReference type="InterPro" id="IPR021109">
    <property type="entry name" value="Peptidase_aspartic_dom_sf"/>
</dbReference>
<evidence type="ECO:0000256" key="1">
    <source>
        <dbReference type="ARBA" id="ARBA00007447"/>
    </source>
</evidence>
<dbReference type="InterPro" id="IPR034161">
    <property type="entry name" value="Pepsin-like_plant"/>
</dbReference>
<keyword evidence="6" id="KW-0732">Signal</keyword>
<keyword evidence="9" id="KW-1185">Reference proteome</keyword>
<name>A0A087GPE1_ARAAL</name>
<gene>
    <name evidence="8" type="ordered locus">AALP_Aa6g153200</name>
</gene>
<dbReference type="InterPro" id="IPR033121">
    <property type="entry name" value="PEPTIDASE_A1"/>
</dbReference>
<dbReference type="Pfam" id="PF14541">
    <property type="entry name" value="TAXi_C"/>
    <property type="match status" value="1"/>
</dbReference>
<proteinExistence type="inferred from homology"/>
<dbReference type="SUPFAM" id="SSF50630">
    <property type="entry name" value="Acid proteases"/>
    <property type="match status" value="1"/>
</dbReference>